<feature type="compositionally biased region" description="Low complexity" evidence="16">
    <location>
        <begin position="47"/>
        <end position="63"/>
    </location>
</feature>
<keyword evidence="8" id="KW-0378">Hydrolase</keyword>
<dbReference type="InterPro" id="IPR001394">
    <property type="entry name" value="Peptidase_C19_UCH"/>
</dbReference>
<dbReference type="PANTHER" id="PTHR24006">
    <property type="entry name" value="UBIQUITIN CARBOXYL-TERMINAL HYDROLASE"/>
    <property type="match status" value="1"/>
</dbReference>
<dbReference type="GO" id="GO:0042981">
    <property type="term" value="P:regulation of apoptotic process"/>
    <property type="evidence" value="ECO:0007669"/>
    <property type="project" value="TreeGrafter"/>
</dbReference>
<dbReference type="EnsemblMetazoa" id="AATE016545-RA">
    <property type="protein sequence ID" value="AATE016545-PA.1"/>
    <property type="gene ID" value="AATE016545"/>
</dbReference>
<reference evidence="18" key="1">
    <citation type="submission" date="2022-08" db="UniProtKB">
        <authorList>
            <consortium name="EnsemblMetazoa"/>
        </authorList>
    </citation>
    <scope>IDENTIFICATION</scope>
    <source>
        <strain evidence="18">EBRO</strain>
    </source>
</reference>
<dbReference type="PROSITE" id="PS50235">
    <property type="entry name" value="USP_3"/>
    <property type="match status" value="1"/>
</dbReference>
<feature type="compositionally biased region" description="Polar residues" evidence="16">
    <location>
        <begin position="699"/>
        <end position="708"/>
    </location>
</feature>
<keyword evidence="6" id="KW-0645">Protease</keyword>
<feature type="compositionally biased region" description="Gly residues" evidence="16">
    <location>
        <begin position="1208"/>
        <end position="1222"/>
    </location>
</feature>
<feature type="compositionally biased region" description="Gly residues" evidence="16">
    <location>
        <begin position="627"/>
        <end position="636"/>
    </location>
</feature>
<feature type="compositionally biased region" description="Low complexity" evidence="16">
    <location>
        <begin position="757"/>
        <end position="766"/>
    </location>
</feature>
<comment type="similarity">
    <text evidence="3">Belongs to the peptidase C19 family.</text>
</comment>
<dbReference type="Gene3D" id="3.90.70.10">
    <property type="entry name" value="Cysteine proteinases"/>
    <property type="match status" value="1"/>
</dbReference>
<feature type="region of interest" description="Disordered" evidence="16">
    <location>
        <begin position="741"/>
        <end position="774"/>
    </location>
</feature>
<dbReference type="GO" id="GO:0006508">
    <property type="term" value="P:proteolysis"/>
    <property type="evidence" value="ECO:0007669"/>
    <property type="project" value="UniProtKB-KW"/>
</dbReference>
<dbReference type="InterPro" id="IPR038765">
    <property type="entry name" value="Papain-like_cys_pep_sf"/>
</dbReference>
<dbReference type="GO" id="GO:0005730">
    <property type="term" value="C:nucleolus"/>
    <property type="evidence" value="ECO:0007669"/>
    <property type="project" value="UniProtKB-SubCell"/>
</dbReference>
<protein>
    <recommendedName>
        <fullName evidence="11">Ubiquitin carboxyl-terminal hydrolase 36</fullName>
        <ecNumber evidence="4">3.4.19.12</ecNumber>
    </recommendedName>
    <alternativeName>
        <fullName evidence="14">Deubiquitinating enzyme 36</fullName>
    </alternativeName>
    <alternativeName>
        <fullName evidence="13">Protein scrawny</fullName>
    </alternativeName>
    <alternativeName>
        <fullName evidence="12">Ubiquitin thioesterase 36</fullName>
    </alternativeName>
    <alternativeName>
        <fullName evidence="15">Ubiquitin-specific-processing protease 36</fullName>
    </alternativeName>
</protein>
<feature type="compositionally biased region" description="Basic and acidic residues" evidence="16">
    <location>
        <begin position="893"/>
        <end position="905"/>
    </location>
</feature>
<keyword evidence="5" id="KW-0597">Phosphoprotein</keyword>
<evidence type="ECO:0000259" key="17">
    <source>
        <dbReference type="PROSITE" id="PS50235"/>
    </source>
</evidence>
<feature type="compositionally biased region" description="Low complexity" evidence="16">
    <location>
        <begin position="209"/>
        <end position="220"/>
    </location>
</feature>
<comment type="catalytic activity">
    <reaction evidence="1">
        <text>Thiol-dependent hydrolysis of ester, thioester, amide, peptide and isopeptide bonds formed by the C-terminal Gly of ubiquitin (a 76-residue protein attached to proteins as an intracellular targeting signal).</text>
        <dbReference type="EC" id="3.4.19.12"/>
    </reaction>
</comment>
<evidence type="ECO:0000256" key="2">
    <source>
        <dbReference type="ARBA" id="ARBA00004604"/>
    </source>
</evidence>
<dbReference type="PROSITE" id="PS00973">
    <property type="entry name" value="USP_2"/>
    <property type="match status" value="1"/>
</dbReference>
<proteinExistence type="inferred from homology"/>
<evidence type="ECO:0000256" key="9">
    <source>
        <dbReference type="ARBA" id="ARBA00022807"/>
    </source>
</evidence>
<evidence type="ECO:0000256" key="3">
    <source>
        <dbReference type="ARBA" id="ARBA00009085"/>
    </source>
</evidence>
<dbReference type="InterPro" id="IPR018200">
    <property type="entry name" value="USP_CS"/>
</dbReference>
<feature type="region of interest" description="Disordered" evidence="16">
    <location>
        <begin position="47"/>
        <end position="66"/>
    </location>
</feature>
<dbReference type="InterPro" id="IPR050164">
    <property type="entry name" value="Peptidase_C19"/>
</dbReference>
<evidence type="ECO:0000256" key="15">
    <source>
        <dbReference type="ARBA" id="ARBA00043009"/>
    </source>
</evidence>
<feature type="compositionally biased region" description="Low complexity" evidence="16">
    <location>
        <begin position="927"/>
        <end position="967"/>
    </location>
</feature>
<evidence type="ECO:0000256" key="4">
    <source>
        <dbReference type="ARBA" id="ARBA00012759"/>
    </source>
</evidence>
<evidence type="ECO:0000256" key="14">
    <source>
        <dbReference type="ARBA" id="ARBA00042420"/>
    </source>
</evidence>
<dbReference type="PROSITE" id="PS00972">
    <property type="entry name" value="USP_1"/>
    <property type="match status" value="1"/>
</dbReference>
<dbReference type="GO" id="GO:0016579">
    <property type="term" value="P:protein deubiquitination"/>
    <property type="evidence" value="ECO:0007669"/>
    <property type="project" value="InterPro"/>
</dbReference>
<evidence type="ECO:0000256" key="16">
    <source>
        <dbReference type="SAM" id="MobiDB-lite"/>
    </source>
</evidence>
<evidence type="ECO:0000256" key="5">
    <source>
        <dbReference type="ARBA" id="ARBA00022553"/>
    </source>
</evidence>
<feature type="compositionally biased region" description="Low complexity" evidence="16">
    <location>
        <begin position="709"/>
        <end position="721"/>
    </location>
</feature>
<dbReference type="PANTHER" id="PTHR24006:SF758">
    <property type="entry name" value="UBIQUITIN CARBOXYL-TERMINAL HYDROLASE 36"/>
    <property type="match status" value="1"/>
</dbReference>
<feature type="region of interest" description="Disordered" evidence="16">
    <location>
        <begin position="131"/>
        <end position="231"/>
    </location>
</feature>
<keyword evidence="10" id="KW-0539">Nucleus</keyword>
<dbReference type="EC" id="3.4.19.12" evidence="4"/>
<evidence type="ECO:0000313" key="18">
    <source>
        <dbReference type="EnsemblMetazoa" id="AATE016545-PA.1"/>
    </source>
</evidence>
<evidence type="ECO:0000256" key="13">
    <source>
        <dbReference type="ARBA" id="ARBA00042154"/>
    </source>
</evidence>
<dbReference type="GO" id="GO:0004843">
    <property type="term" value="F:cysteine-type deubiquitinase activity"/>
    <property type="evidence" value="ECO:0007669"/>
    <property type="project" value="UniProtKB-EC"/>
</dbReference>
<feature type="region of interest" description="Disordered" evidence="16">
    <location>
        <begin position="581"/>
        <end position="640"/>
    </location>
</feature>
<feature type="region of interest" description="Disordered" evidence="16">
    <location>
        <begin position="1054"/>
        <end position="1111"/>
    </location>
</feature>
<keyword evidence="9" id="KW-0788">Thiol protease</keyword>
<dbReference type="GO" id="GO:0005829">
    <property type="term" value="C:cytosol"/>
    <property type="evidence" value="ECO:0007669"/>
    <property type="project" value="TreeGrafter"/>
</dbReference>
<dbReference type="SUPFAM" id="SSF54001">
    <property type="entry name" value="Cysteine proteinases"/>
    <property type="match status" value="1"/>
</dbReference>
<evidence type="ECO:0000256" key="8">
    <source>
        <dbReference type="ARBA" id="ARBA00022801"/>
    </source>
</evidence>
<evidence type="ECO:0000256" key="7">
    <source>
        <dbReference type="ARBA" id="ARBA00022786"/>
    </source>
</evidence>
<dbReference type="FunFam" id="3.90.70.10:FF:000085">
    <property type="entry name" value="Ubiquitin carboxyl-terminal hydrolase 36"/>
    <property type="match status" value="1"/>
</dbReference>
<dbReference type="AlphaFoldDB" id="A0A182JEF9"/>
<feature type="compositionally biased region" description="Polar residues" evidence="16">
    <location>
        <begin position="581"/>
        <end position="595"/>
    </location>
</feature>
<evidence type="ECO:0000256" key="12">
    <source>
        <dbReference type="ARBA" id="ARBA00041300"/>
    </source>
</evidence>
<organism evidence="18">
    <name type="scientific">Anopheles atroparvus</name>
    <name type="common">European mosquito</name>
    <dbReference type="NCBI Taxonomy" id="41427"/>
    <lineage>
        <taxon>Eukaryota</taxon>
        <taxon>Metazoa</taxon>
        <taxon>Ecdysozoa</taxon>
        <taxon>Arthropoda</taxon>
        <taxon>Hexapoda</taxon>
        <taxon>Insecta</taxon>
        <taxon>Pterygota</taxon>
        <taxon>Neoptera</taxon>
        <taxon>Endopterygota</taxon>
        <taxon>Diptera</taxon>
        <taxon>Nematocera</taxon>
        <taxon>Culicoidea</taxon>
        <taxon>Culicidae</taxon>
        <taxon>Anophelinae</taxon>
        <taxon>Anopheles</taxon>
    </lineage>
</organism>
<sequence length="1229" mass="128308">MPIQMVCDSTPSLVSAALRDTLHSASTTNGRMSGVSGTSYGSGLVGTTNGTTGAGGLSSTQSSKLQMRRTAYDPDDHEFGEDAADDLVECISQSLRPGGQQMKPIAYEEGASFNTSLDQLKSKYIVLSATTGDGSNGSQHSTNTATNGGGGGSGANGPSSMHGFKASTVPSSSSAMALNGSTKFSSTAQQSLHGAGKTLTTTHPQNGVTSATASPAPAASGKESATLPTPKRTLFPREDVQVGWKTTGRKWHVGAGMINMGNTCYLNSTLQALFHVPAIANWLLGDVLHRERCDDGGSGGSCIICAMAKTLIESQSNQSAIKPYLVYSKLRLVCKHLVPGRQEDAHEFLRYLVEAMEKSYLGRYKNSKELDQYSKETTPLNQILGGYLRSEVKCPACHHVSTTFQHFEDLLLDIRKANSIDEALEHYFARERLEENGYKCEACKRRVAAMKQFSLERAPFALCVQLKRFSVLGGKINKHVELRPRLDLTSFSSPALKERSNGKLLYRLTSMVTHLGSTQHCGHYTAIGHTDAAGYHVFDDSSVRPIGMHNLTTTNAYILFYELESPVGSAGLPNGVCRTKPSATVGQPSSTATLTSMGHLSGDGAGGAGSSGTSGKASNASPLRVLGTGGGHGPAGGFLPSKLEQKSGFIGSVLATTTSSATSQSNATGASAIGGSGATAGQGGGSSAIISEAAHGSSNSKHSTTDAFSSPSSNASTLSNASPLASPVKLLQPSLQSTTLVSSLPATGGQPNPKPSPKLSNSNNSSAGKEDKKSAATVPLLPSMPKLVLPAAPNKTIQANSSNNTVVSLVPYETDDDSSSSDEEEGAGTKDKRVAVTTATNGTKRPHKQTSTSVQHYSNGLKSAKMMERKLEQQQQQQQAKSSAGVESDGEGDERRTETPDERQEMGASRSPQIIKTKTGIWKVSKSSNSDQLSFPDSSSSGGSAPSSKASSPARSPGGSSPSSYPAEQQRQQRNGSGGGGGGDNANASALTNGHRPNDRSQGNSHQQPLNGGAGGDKRKPMTTNGFHQQSAANQANGGGAVQMLLKMSHRGYGAPVKSWDGQETAMDRELASERREERKRQIEDDRELEMDRGRVKKSKSGGGGSASANGGFASNVFQLYQNGGGKWGGNGSRNGNHYNNGHNHHHQNNYRGGGSYYSNGNGQRHHGGGGGSGSGFRSNGRRFGGRNGGGGNFHSKGYNHHQRSESSGGGGGLASGGGNNGSNGYYHR</sequence>
<dbReference type="Pfam" id="PF00443">
    <property type="entry name" value="UCH"/>
    <property type="match status" value="1"/>
</dbReference>
<dbReference type="InterPro" id="IPR028889">
    <property type="entry name" value="USP"/>
</dbReference>
<feature type="region of interest" description="Disordered" evidence="16">
    <location>
        <begin position="678"/>
        <end position="721"/>
    </location>
</feature>
<feature type="compositionally biased region" description="Acidic residues" evidence="16">
    <location>
        <begin position="813"/>
        <end position="826"/>
    </location>
</feature>
<dbReference type="STRING" id="41427.A0A182JEF9"/>
<comment type="subcellular location">
    <subcellularLocation>
        <location evidence="2">Nucleus</location>
        <location evidence="2">Nucleolus</location>
    </subcellularLocation>
</comment>
<feature type="compositionally biased region" description="Low complexity" evidence="16">
    <location>
        <begin position="687"/>
        <end position="698"/>
    </location>
</feature>
<dbReference type="VEuPathDB" id="VectorBase:AATE016545"/>
<evidence type="ECO:0000256" key="10">
    <source>
        <dbReference type="ARBA" id="ARBA00023242"/>
    </source>
</evidence>
<feature type="compositionally biased region" description="Polar residues" evidence="16">
    <location>
        <begin position="837"/>
        <end position="861"/>
    </location>
</feature>
<feature type="compositionally biased region" description="Polar residues" evidence="16">
    <location>
        <begin position="168"/>
        <end position="208"/>
    </location>
</feature>
<evidence type="ECO:0000256" key="11">
    <source>
        <dbReference type="ARBA" id="ARBA00039432"/>
    </source>
</evidence>
<feature type="region of interest" description="Disordered" evidence="16">
    <location>
        <begin position="1128"/>
        <end position="1229"/>
    </location>
</feature>
<evidence type="ECO:0000256" key="6">
    <source>
        <dbReference type="ARBA" id="ARBA00022670"/>
    </source>
</evidence>
<keyword evidence="7" id="KW-0833">Ubl conjugation pathway</keyword>
<accession>A0A182JEF9</accession>
<evidence type="ECO:0000256" key="1">
    <source>
        <dbReference type="ARBA" id="ARBA00000707"/>
    </source>
</evidence>
<feature type="compositionally biased region" description="Basic and acidic residues" evidence="16">
    <location>
        <begin position="1066"/>
        <end position="1094"/>
    </location>
</feature>
<feature type="domain" description="USP" evidence="17">
    <location>
        <begin position="255"/>
        <end position="564"/>
    </location>
</feature>
<feature type="compositionally biased region" description="Gly residues" evidence="16">
    <location>
        <begin position="601"/>
        <end position="612"/>
    </location>
</feature>
<name>A0A182JEF9_ANOAO</name>
<feature type="compositionally biased region" description="Polar residues" evidence="16">
    <location>
        <begin position="131"/>
        <end position="140"/>
    </location>
</feature>
<feature type="region of interest" description="Disordered" evidence="16">
    <location>
        <begin position="811"/>
        <end position="1034"/>
    </location>
</feature>
<feature type="compositionally biased region" description="Polar residues" evidence="16">
    <location>
        <begin position="1000"/>
        <end position="1010"/>
    </location>
</feature>